<evidence type="ECO:0000256" key="2">
    <source>
        <dbReference type="SAM" id="Phobius"/>
    </source>
</evidence>
<dbReference type="EMBL" id="JBHUCX010000028">
    <property type="protein sequence ID" value="MFD1675397.1"/>
    <property type="molecule type" value="Genomic_DNA"/>
</dbReference>
<organism evidence="3 4">
    <name type="scientific">Alicyclobacillus fodiniaquatilis</name>
    <dbReference type="NCBI Taxonomy" id="1661150"/>
    <lineage>
        <taxon>Bacteria</taxon>
        <taxon>Bacillati</taxon>
        <taxon>Bacillota</taxon>
        <taxon>Bacilli</taxon>
        <taxon>Bacillales</taxon>
        <taxon>Alicyclobacillaceae</taxon>
        <taxon>Alicyclobacillus</taxon>
    </lineage>
</organism>
<name>A0ABW4JJZ4_9BACL</name>
<keyword evidence="2" id="KW-1133">Transmembrane helix</keyword>
<feature type="region of interest" description="Disordered" evidence="1">
    <location>
        <begin position="23"/>
        <end position="45"/>
    </location>
</feature>
<protein>
    <submittedName>
        <fullName evidence="3">Hemolysin XhlA family protein</fullName>
    </submittedName>
</protein>
<evidence type="ECO:0000313" key="4">
    <source>
        <dbReference type="Proteomes" id="UP001597079"/>
    </source>
</evidence>
<dbReference type="RefSeq" id="WP_377943378.1">
    <property type="nucleotide sequence ID" value="NZ_JBHUCX010000028.1"/>
</dbReference>
<sequence>MGEPIPEWAQDIRERVVRIETMVTDSGNTKDKADAADNRSKENDRRLTKLEDSHTWLWRTVLASLIGAGVAYLFSRIH</sequence>
<dbReference type="Pfam" id="PF10779">
    <property type="entry name" value="XhlA"/>
    <property type="match status" value="1"/>
</dbReference>
<keyword evidence="2" id="KW-0472">Membrane</keyword>
<proteinExistence type="predicted"/>
<keyword evidence="4" id="KW-1185">Reference proteome</keyword>
<keyword evidence="2" id="KW-0812">Transmembrane</keyword>
<dbReference type="Proteomes" id="UP001597079">
    <property type="component" value="Unassembled WGS sequence"/>
</dbReference>
<gene>
    <name evidence="3" type="ORF">ACFSB2_11900</name>
</gene>
<evidence type="ECO:0000313" key="3">
    <source>
        <dbReference type="EMBL" id="MFD1675397.1"/>
    </source>
</evidence>
<accession>A0ABW4JJZ4</accession>
<feature type="compositionally biased region" description="Basic and acidic residues" evidence="1">
    <location>
        <begin position="28"/>
        <end position="45"/>
    </location>
</feature>
<comment type="caution">
    <text evidence="3">The sequence shown here is derived from an EMBL/GenBank/DDBJ whole genome shotgun (WGS) entry which is preliminary data.</text>
</comment>
<reference evidence="4" key="1">
    <citation type="journal article" date="2019" name="Int. J. Syst. Evol. Microbiol.">
        <title>The Global Catalogue of Microorganisms (GCM) 10K type strain sequencing project: providing services to taxonomists for standard genome sequencing and annotation.</title>
        <authorList>
            <consortium name="The Broad Institute Genomics Platform"/>
            <consortium name="The Broad Institute Genome Sequencing Center for Infectious Disease"/>
            <person name="Wu L."/>
            <person name="Ma J."/>
        </authorList>
    </citation>
    <scope>NUCLEOTIDE SEQUENCE [LARGE SCALE GENOMIC DNA]</scope>
    <source>
        <strain evidence="4">CGMCC 1.12286</strain>
    </source>
</reference>
<evidence type="ECO:0000256" key="1">
    <source>
        <dbReference type="SAM" id="MobiDB-lite"/>
    </source>
</evidence>
<feature type="transmembrane region" description="Helical" evidence="2">
    <location>
        <begin position="56"/>
        <end position="74"/>
    </location>
</feature>
<dbReference type="InterPro" id="IPR019715">
    <property type="entry name" value="Haemolysin_XhlA"/>
</dbReference>